<keyword evidence="1" id="KW-0396">Initiation factor</keyword>
<reference evidence="2" key="1">
    <citation type="journal article" date="2022" name="Nat. Commun.">
        <title>Chromosome evolution and the genetic basis of agronomically important traits in greater yam.</title>
        <authorList>
            <person name="Bredeson J.V."/>
            <person name="Lyons J.B."/>
            <person name="Oniyinde I.O."/>
            <person name="Okereke N.R."/>
            <person name="Kolade O."/>
            <person name="Nnabue I."/>
            <person name="Nwadili C.O."/>
            <person name="Hribova E."/>
            <person name="Parker M."/>
            <person name="Nwogha J."/>
            <person name="Shu S."/>
            <person name="Carlson J."/>
            <person name="Kariba R."/>
            <person name="Muthemba S."/>
            <person name="Knop K."/>
            <person name="Barton G.J."/>
            <person name="Sherwood A.V."/>
            <person name="Lopez-Montes A."/>
            <person name="Asiedu R."/>
            <person name="Jamnadass R."/>
            <person name="Muchugi A."/>
            <person name="Goodstein D."/>
            <person name="Egesi C.N."/>
            <person name="Featherston J."/>
            <person name="Asfaw A."/>
            <person name="Simpson G.G."/>
            <person name="Dolezel J."/>
            <person name="Hendre P.S."/>
            <person name="Van Deynze A."/>
            <person name="Kumar P.L."/>
            <person name="Obidiegwu J.E."/>
            <person name="Bhattacharjee R."/>
            <person name="Rokhsar D.S."/>
        </authorList>
    </citation>
    <scope>NUCLEOTIDE SEQUENCE [LARGE SCALE GENOMIC DNA]</scope>
    <source>
        <strain evidence="2">cv. TDa95/00328</strain>
    </source>
</reference>
<sequence length="607" mass="66878">MFKKSFDVKAHQRLSGADKKKLRRTVRDKFPHASDADLDLILPPKAEIVLAKYPNRAHVYSIEGGFPIFFDVDGRGSEIYPTVYALWKAPELLPCFMLKGGEVSRFVIGGADLMFPGISIPPEGLPSFLAGQPWAVKVPGNPAPIAVGSTTMSSQDALKAGLRGKALRITHYYRDSLWESVDVCYVPNGGFLDDVVIEDPALVSAMPENDLNDTHYVTGKDDEGDLHDVSEANADVVIDTSASADMPNVSEEIATDMSGLHVTENAAGEEPGVEKETMSLSSEDVDSLLDKCLLQALHRSVKDKDLPMAGSTLWSNHVLPCRPSGITLDIKKSSHKKLSKWLLSKSSAGLISAKEDKYKKEIMLLAINRTHPDYTSFKPEKRSTETIEPKHETSSSEGLRSRLQFEVAEIYKSSSHVNPILTSVGADTGKYFSASEAIDIVFRYVENENLVKPTDKANVVLNAILCDALYKGTIKKGSSYPTEIHKRDLGVTFLNRMQVHYRVSRGNEAVVRKGVVKPVQIMSERRQGNKKVTKVSGLEAFLMDAELLASELQKKFACSTSIAELPGKKGQYEVLVQGGVIEDLAKHLMDHYGVPKRYIEVLDKTKK</sequence>
<evidence type="ECO:0000313" key="2">
    <source>
        <dbReference type="Proteomes" id="UP000827976"/>
    </source>
</evidence>
<protein>
    <submittedName>
        <fullName evidence="1">Translation initiation factor 2D protein</fullName>
    </submittedName>
</protein>
<comment type="caution">
    <text evidence="1">The sequence shown here is derived from an EMBL/GenBank/DDBJ whole genome shotgun (WGS) entry which is preliminary data.</text>
</comment>
<keyword evidence="2" id="KW-1185">Reference proteome</keyword>
<keyword evidence="1" id="KW-0648">Protein biosynthesis</keyword>
<organism evidence="1 2">
    <name type="scientific">Dioscorea alata</name>
    <name type="common">Purple yam</name>
    <dbReference type="NCBI Taxonomy" id="55571"/>
    <lineage>
        <taxon>Eukaryota</taxon>
        <taxon>Viridiplantae</taxon>
        <taxon>Streptophyta</taxon>
        <taxon>Embryophyta</taxon>
        <taxon>Tracheophyta</taxon>
        <taxon>Spermatophyta</taxon>
        <taxon>Magnoliopsida</taxon>
        <taxon>Liliopsida</taxon>
        <taxon>Dioscoreales</taxon>
        <taxon>Dioscoreaceae</taxon>
        <taxon>Dioscorea</taxon>
    </lineage>
</organism>
<dbReference type="Proteomes" id="UP000827976">
    <property type="component" value="Chromosome 10"/>
</dbReference>
<dbReference type="EMBL" id="CM037020">
    <property type="protein sequence ID" value="KAH7670737.1"/>
    <property type="molecule type" value="Genomic_DNA"/>
</dbReference>
<proteinExistence type="predicted"/>
<evidence type="ECO:0000313" key="1">
    <source>
        <dbReference type="EMBL" id="KAH7670737.1"/>
    </source>
</evidence>
<gene>
    <name evidence="1" type="ORF">IHE45_10G047700</name>
</gene>
<name>A0ACB7VAV0_DIOAL</name>
<accession>A0ACB7VAV0</accession>